<dbReference type="Proteomes" id="UP001196661">
    <property type="component" value="Unassembled WGS sequence"/>
</dbReference>
<dbReference type="Gene3D" id="3.40.630.30">
    <property type="match status" value="1"/>
</dbReference>
<feature type="domain" description="N-acetyltransferase" evidence="1">
    <location>
        <begin position="1"/>
        <end position="136"/>
    </location>
</feature>
<accession>A0ABS5Y6N9</accession>
<comment type="caution">
    <text evidence="2">The sequence shown here is derived from an EMBL/GenBank/DDBJ whole genome shotgun (WGS) entry which is preliminary data.</text>
</comment>
<protein>
    <submittedName>
        <fullName evidence="2">GNAT family N-acetyltransferase</fullName>
    </submittedName>
</protein>
<evidence type="ECO:0000259" key="1">
    <source>
        <dbReference type="PROSITE" id="PS51186"/>
    </source>
</evidence>
<dbReference type="CDD" id="cd04301">
    <property type="entry name" value="NAT_SF"/>
    <property type="match status" value="1"/>
</dbReference>
<sequence>MALTVDANPSKTDMEYVRDSLTAYNNRFIDDEYHYFCFTVKNEADDIIGGTEGCVTWGRLHIGNLWVTENYRHQGAGSQLMAVVEALARQRHCRGIDVDTFSFQSPGFYEKLGFTKMGEIPDFQNDHHRMFYSKRL</sequence>
<dbReference type="InterPro" id="IPR000182">
    <property type="entry name" value="GNAT_dom"/>
</dbReference>
<dbReference type="SUPFAM" id="SSF55729">
    <property type="entry name" value="Acyl-CoA N-acyltransferases (Nat)"/>
    <property type="match status" value="1"/>
</dbReference>
<proteinExistence type="predicted"/>
<gene>
    <name evidence="2" type="ORF">IXB28_14865</name>
</gene>
<evidence type="ECO:0000313" key="3">
    <source>
        <dbReference type="Proteomes" id="UP001196661"/>
    </source>
</evidence>
<name>A0ABS5Y6N9_9CYAN</name>
<dbReference type="EMBL" id="JADOER010000013">
    <property type="protein sequence ID" value="MBT9313493.1"/>
    <property type="molecule type" value="Genomic_DNA"/>
</dbReference>
<dbReference type="InterPro" id="IPR016181">
    <property type="entry name" value="Acyl_CoA_acyltransferase"/>
</dbReference>
<dbReference type="PROSITE" id="PS51186">
    <property type="entry name" value="GNAT"/>
    <property type="match status" value="1"/>
</dbReference>
<evidence type="ECO:0000313" key="2">
    <source>
        <dbReference type="EMBL" id="MBT9313493.1"/>
    </source>
</evidence>
<dbReference type="RefSeq" id="WP_215619382.1">
    <property type="nucleotide sequence ID" value="NZ_JADOER010000013.1"/>
</dbReference>
<organism evidence="2 3">
    <name type="scientific">Leptothoe kymatousa TAU-MAC 1615</name>
    <dbReference type="NCBI Taxonomy" id="2364775"/>
    <lineage>
        <taxon>Bacteria</taxon>
        <taxon>Bacillati</taxon>
        <taxon>Cyanobacteriota</taxon>
        <taxon>Cyanophyceae</taxon>
        <taxon>Nodosilineales</taxon>
        <taxon>Cymatolegaceae</taxon>
        <taxon>Leptothoe</taxon>
        <taxon>Leptothoe kymatousa</taxon>
    </lineage>
</organism>
<keyword evidence="3" id="KW-1185">Reference proteome</keyword>
<reference evidence="2 3" key="1">
    <citation type="journal article" date="2021" name="Mar. Drugs">
        <title>Genome Reduction and Secondary Metabolism of the Marine Sponge-Associated Cyanobacterium Leptothoe.</title>
        <authorList>
            <person name="Konstantinou D."/>
            <person name="Popin R.V."/>
            <person name="Fewer D.P."/>
            <person name="Sivonen K."/>
            <person name="Gkelis S."/>
        </authorList>
    </citation>
    <scope>NUCLEOTIDE SEQUENCE [LARGE SCALE GENOMIC DNA]</scope>
    <source>
        <strain evidence="2 3">TAU-MAC 1615</strain>
    </source>
</reference>
<dbReference type="Pfam" id="PF00583">
    <property type="entry name" value="Acetyltransf_1"/>
    <property type="match status" value="1"/>
</dbReference>